<accession>A0ABQ7TCN1</accession>
<gene>
    <name evidence="5" type="ORF">JD844_002674</name>
</gene>
<feature type="region of interest" description="Disordered" evidence="3">
    <location>
        <begin position="654"/>
        <end position="718"/>
    </location>
</feature>
<dbReference type="Pfam" id="PF14723">
    <property type="entry name" value="SSFA2_C"/>
    <property type="match status" value="1"/>
</dbReference>
<feature type="coiled-coil region" evidence="2">
    <location>
        <begin position="531"/>
        <end position="598"/>
    </location>
</feature>
<reference evidence="5 6" key="1">
    <citation type="journal article" date="2022" name="Gigascience">
        <title>A chromosome-level genome assembly and annotation of the desert horned lizard, Phrynosoma platyrhinos, provides insight into chromosomal rearrangements among reptiles.</title>
        <authorList>
            <person name="Koochekian N."/>
            <person name="Ascanio A."/>
            <person name="Farleigh K."/>
            <person name="Card D.C."/>
            <person name="Schield D.R."/>
            <person name="Castoe T.A."/>
            <person name="Jezkova T."/>
        </authorList>
    </citation>
    <scope>NUCLEOTIDE SEQUENCE [LARGE SCALE GENOMIC DNA]</scope>
    <source>
        <strain evidence="5">NK-2021</strain>
    </source>
</reference>
<dbReference type="Proteomes" id="UP000826234">
    <property type="component" value="Unassembled WGS sequence"/>
</dbReference>
<protein>
    <recommendedName>
        <fullName evidence="4">Sperm-specific antigen 2 C-terminal domain-containing protein</fullName>
    </recommendedName>
</protein>
<keyword evidence="1 2" id="KW-0175">Coiled coil</keyword>
<comment type="caution">
    <text evidence="5">The sequence shown here is derived from an EMBL/GenBank/DDBJ whole genome shotgun (WGS) entry which is preliminary data.</text>
</comment>
<dbReference type="PANTHER" id="PTHR17469:SF14">
    <property type="entry name" value="PROTEIN ITPRID1"/>
    <property type="match status" value="1"/>
</dbReference>
<dbReference type="InterPro" id="IPR043444">
    <property type="entry name" value="TESPA1-like"/>
</dbReference>
<keyword evidence="6" id="KW-1185">Reference proteome</keyword>
<feature type="region of interest" description="Disordered" evidence="3">
    <location>
        <begin position="366"/>
        <end position="419"/>
    </location>
</feature>
<evidence type="ECO:0000313" key="6">
    <source>
        <dbReference type="Proteomes" id="UP000826234"/>
    </source>
</evidence>
<feature type="compositionally biased region" description="Polar residues" evidence="3">
    <location>
        <begin position="366"/>
        <end position="385"/>
    </location>
</feature>
<name>A0ABQ7TCN1_PHRPL</name>
<evidence type="ECO:0000256" key="3">
    <source>
        <dbReference type="SAM" id="MobiDB-lite"/>
    </source>
</evidence>
<evidence type="ECO:0000256" key="2">
    <source>
        <dbReference type="SAM" id="Coils"/>
    </source>
</evidence>
<evidence type="ECO:0000256" key="1">
    <source>
        <dbReference type="ARBA" id="ARBA00023054"/>
    </source>
</evidence>
<dbReference type="PANTHER" id="PTHR17469">
    <property type="entry name" value="SPERM SPECIFIC ANTIGEN 2-RELATED"/>
    <property type="match status" value="1"/>
</dbReference>
<evidence type="ECO:0000313" key="5">
    <source>
        <dbReference type="EMBL" id="KAH0627200.1"/>
    </source>
</evidence>
<dbReference type="InterPro" id="IPR029326">
    <property type="entry name" value="SSFA2_C"/>
</dbReference>
<dbReference type="EMBL" id="JAIPUX010000521">
    <property type="protein sequence ID" value="KAH0627200.1"/>
    <property type="molecule type" value="Genomic_DNA"/>
</dbReference>
<proteinExistence type="predicted"/>
<feature type="compositionally biased region" description="Basic and acidic residues" evidence="3">
    <location>
        <begin position="697"/>
        <end position="709"/>
    </location>
</feature>
<feature type="compositionally biased region" description="Polar residues" evidence="3">
    <location>
        <begin position="410"/>
        <end position="419"/>
    </location>
</feature>
<feature type="compositionally biased region" description="Low complexity" evidence="3">
    <location>
        <begin position="663"/>
        <end position="676"/>
    </location>
</feature>
<feature type="domain" description="Sperm-specific antigen 2 C-terminal" evidence="4">
    <location>
        <begin position="525"/>
        <end position="599"/>
    </location>
</feature>
<evidence type="ECO:0000259" key="4">
    <source>
        <dbReference type="Pfam" id="PF14723"/>
    </source>
</evidence>
<sequence>MSVDMIVTRTNSCQSDSSGFLEDPSEPLPLQALSLPGNLRLNISSHDGQLFLRHIKDSVPTSTDLHSYEEGSIIDTSTADGSHDLLLPILSREHTFQGEEIFYSINEEDDLYVTFGDQMESTTSETGLQIDEKGIRSTGELEKGDSCVQECLLCHHSDSMNQVEISSPEENCPSHCSEVNPSVDVTPANKISILFIGHNEGQFCEDRREHDEHLTEEVEIKDVSKEDVFLEGAAVGIAGKPGDLQVFGKLDSHIPPTDVTSYCHDIDVSDPVIPLDATSTFRTDHEVKASQPALNVISKSLLPGDSFSPSYFGKREDGSLDMLPASMELGIEGHVPCFEMNSNSPFKSVTVQMPSRLVSNIQSISSSETGVKSQSMDFSVKVPQSSKDEPELTSIPVASNEKDEQMKEASIQTDRSTTKNETLPPFHCLPPFHWHGHLVKSTSLDTGLYGKYRSYCHEPFNIWCAQHRGHCCSLNSHHSCLMCPFTFAAPCNHPVACCSSHATTEIHLLKTLKLLQDTTLRNISSCTVHEIEVMKNSCQKFQERLDEIEQHLIEQEALFSTSMSNEGREDRRQLRVLRQAVRREVAQLECQLQDRMQQVREGILMHLDQLLSEQSYLCSELGIPDWKDEKTSRNDQSLPDAACPSFSAKAKCSKNTCHRRTPVRSATVPSSPSASSFRQDELQASALAAGKPSSKSNPEEVHTSKKEPKAPSQPKMDFKAFIQNVRINSSS</sequence>
<organism evidence="5 6">
    <name type="scientific">Phrynosoma platyrhinos</name>
    <name type="common">Desert horned lizard</name>
    <dbReference type="NCBI Taxonomy" id="52577"/>
    <lineage>
        <taxon>Eukaryota</taxon>
        <taxon>Metazoa</taxon>
        <taxon>Chordata</taxon>
        <taxon>Craniata</taxon>
        <taxon>Vertebrata</taxon>
        <taxon>Euteleostomi</taxon>
        <taxon>Lepidosauria</taxon>
        <taxon>Squamata</taxon>
        <taxon>Bifurcata</taxon>
        <taxon>Unidentata</taxon>
        <taxon>Episquamata</taxon>
        <taxon>Toxicofera</taxon>
        <taxon>Iguania</taxon>
        <taxon>Phrynosomatidae</taxon>
        <taxon>Phrynosomatinae</taxon>
        <taxon>Phrynosoma</taxon>
    </lineage>
</organism>